<reference evidence="3 4" key="1">
    <citation type="submission" date="2017-09" db="EMBL/GenBank/DDBJ databases">
        <title>Depth-based differentiation of microbial function through sediment-hosted aquifers and enrichment of novel symbionts in the deep terrestrial subsurface.</title>
        <authorList>
            <person name="Probst A.J."/>
            <person name="Ladd B."/>
            <person name="Jarett J.K."/>
            <person name="Geller-Mcgrath D.E."/>
            <person name="Sieber C.M."/>
            <person name="Emerson J.B."/>
            <person name="Anantharaman K."/>
            <person name="Thomas B.C."/>
            <person name="Malmstrom R."/>
            <person name="Stieglmeier M."/>
            <person name="Klingl A."/>
            <person name="Woyke T."/>
            <person name="Ryan C.M."/>
            <person name="Banfield J.F."/>
        </authorList>
    </citation>
    <scope>NUCLEOTIDE SEQUENCE [LARGE SCALE GENOMIC DNA]</scope>
    <source>
        <strain evidence="3">CG10_big_fil_rev_8_21_14_0_10_34_34</strain>
    </source>
</reference>
<evidence type="ECO:0000313" key="4">
    <source>
        <dbReference type="Proteomes" id="UP000230828"/>
    </source>
</evidence>
<feature type="domain" description="Capsule synthesis protein CapA" evidence="2">
    <location>
        <begin position="32"/>
        <end position="258"/>
    </location>
</feature>
<comment type="caution">
    <text evidence="3">The sequence shown here is derived from an EMBL/GenBank/DDBJ whole genome shotgun (WGS) entry which is preliminary data.</text>
</comment>
<dbReference type="Gene3D" id="3.60.21.10">
    <property type="match status" value="1"/>
</dbReference>
<name>A0A2H0R209_9BACT</name>
<dbReference type="InterPro" id="IPR052169">
    <property type="entry name" value="CW_Biosynth-Accessory"/>
</dbReference>
<sequence>MIIIFYEKTLYYYFCFNYFVCQLFLYEKEETKVLFVGDIFFDRQIRKVMYENGEDYVFSCISGFLKEADLVVGNLEGPITENASVSLFTTPGSDNNYVFTFPTNVAKLLAKNNIKLVNLGNNHINNFGKEGISSTKKYLDEAGVDYFGGAAGDESVYRAKIGGIKVSFISYNEFDGDSASKVVQKIDDEKSKGQMVFVYTHWGDEYILPPVRVKNYAKMFAQAGADLVIGSHPHVILPSEKIGETIIYYSLGNFIFDQYWNKNVSTGLVLEVVIKRGEINIIEHKVSLNRDGRTCLVDL</sequence>
<dbReference type="SMART" id="SM00854">
    <property type="entry name" value="PGA_cap"/>
    <property type="match status" value="1"/>
</dbReference>
<dbReference type="PANTHER" id="PTHR33393:SF11">
    <property type="entry name" value="POLYGLUTAMINE SYNTHESIS ACCESSORY PROTEIN RV0574C-RELATED"/>
    <property type="match status" value="1"/>
</dbReference>
<dbReference type="EMBL" id="PCXM01000012">
    <property type="protein sequence ID" value="PIR40296.1"/>
    <property type="molecule type" value="Genomic_DNA"/>
</dbReference>
<dbReference type="Proteomes" id="UP000230828">
    <property type="component" value="Unassembled WGS sequence"/>
</dbReference>
<proteinExistence type="inferred from homology"/>
<dbReference type="Pfam" id="PF09587">
    <property type="entry name" value="PGA_cap"/>
    <property type="match status" value="1"/>
</dbReference>
<organism evidence="3 4">
    <name type="scientific">Candidatus Zambryskibacteria bacterium CG10_big_fil_rev_8_21_14_0_10_34_34</name>
    <dbReference type="NCBI Taxonomy" id="1975114"/>
    <lineage>
        <taxon>Bacteria</taxon>
        <taxon>Candidatus Zambryskiibacteriota</taxon>
    </lineage>
</organism>
<comment type="similarity">
    <text evidence="1">Belongs to the CapA family.</text>
</comment>
<accession>A0A2H0R209</accession>
<dbReference type="SUPFAM" id="SSF56300">
    <property type="entry name" value="Metallo-dependent phosphatases"/>
    <property type="match status" value="1"/>
</dbReference>
<dbReference type="InterPro" id="IPR019079">
    <property type="entry name" value="Capsule_synth_CapA"/>
</dbReference>
<gene>
    <name evidence="3" type="ORF">COV33_00560</name>
</gene>
<protein>
    <recommendedName>
        <fullName evidence="2">Capsule synthesis protein CapA domain-containing protein</fullName>
    </recommendedName>
</protein>
<evidence type="ECO:0000259" key="2">
    <source>
        <dbReference type="SMART" id="SM00854"/>
    </source>
</evidence>
<evidence type="ECO:0000313" key="3">
    <source>
        <dbReference type="EMBL" id="PIR40296.1"/>
    </source>
</evidence>
<evidence type="ECO:0000256" key="1">
    <source>
        <dbReference type="ARBA" id="ARBA00005662"/>
    </source>
</evidence>
<dbReference type="CDD" id="cd07381">
    <property type="entry name" value="MPP_CapA"/>
    <property type="match status" value="1"/>
</dbReference>
<dbReference type="AlphaFoldDB" id="A0A2H0R209"/>
<dbReference type="InterPro" id="IPR029052">
    <property type="entry name" value="Metallo-depent_PP-like"/>
</dbReference>
<dbReference type="PANTHER" id="PTHR33393">
    <property type="entry name" value="POLYGLUTAMINE SYNTHESIS ACCESSORY PROTEIN RV0574C-RELATED"/>
    <property type="match status" value="1"/>
</dbReference>